<keyword evidence="2" id="KW-1185">Reference proteome</keyword>
<sequence length="90" mass="10419">MFNFNKLITRGLSLKSRSRSHDRCSYCQKPHSLIQCEIAISDLENILWGIPLTRYEDQSLSLTSEKEFDMEVAKFSGVAKKHSTQWVHDS</sequence>
<protein>
    <submittedName>
        <fullName evidence="1">Uncharacterized protein</fullName>
    </submittedName>
</protein>
<reference evidence="1 2" key="1">
    <citation type="submission" date="2023-04" db="EMBL/GenBank/DDBJ databases">
        <title>Genome of Basidiobolus ranarum AG-B5.</title>
        <authorList>
            <person name="Stajich J.E."/>
            <person name="Carter-House D."/>
            <person name="Gryganskyi A."/>
        </authorList>
    </citation>
    <scope>NUCLEOTIDE SEQUENCE [LARGE SCALE GENOMIC DNA]</scope>
    <source>
        <strain evidence="1 2">AG-B5</strain>
    </source>
</reference>
<organism evidence="1 2">
    <name type="scientific">Basidiobolus ranarum</name>
    <dbReference type="NCBI Taxonomy" id="34480"/>
    <lineage>
        <taxon>Eukaryota</taxon>
        <taxon>Fungi</taxon>
        <taxon>Fungi incertae sedis</taxon>
        <taxon>Zoopagomycota</taxon>
        <taxon>Entomophthoromycotina</taxon>
        <taxon>Basidiobolomycetes</taxon>
        <taxon>Basidiobolales</taxon>
        <taxon>Basidiobolaceae</taxon>
        <taxon>Basidiobolus</taxon>
    </lineage>
</organism>
<accession>A0ABR2X480</accession>
<evidence type="ECO:0000313" key="2">
    <source>
        <dbReference type="Proteomes" id="UP001479436"/>
    </source>
</evidence>
<proteinExistence type="predicted"/>
<gene>
    <name evidence="1" type="ORF">K7432_000707</name>
</gene>
<dbReference type="Proteomes" id="UP001479436">
    <property type="component" value="Unassembled WGS sequence"/>
</dbReference>
<name>A0ABR2X480_9FUNG</name>
<comment type="caution">
    <text evidence="1">The sequence shown here is derived from an EMBL/GenBank/DDBJ whole genome shotgun (WGS) entry which is preliminary data.</text>
</comment>
<evidence type="ECO:0000313" key="1">
    <source>
        <dbReference type="EMBL" id="KAK9768564.1"/>
    </source>
</evidence>
<dbReference type="EMBL" id="JASJQH010000013">
    <property type="protein sequence ID" value="KAK9768564.1"/>
    <property type="molecule type" value="Genomic_DNA"/>
</dbReference>